<reference evidence="1" key="1">
    <citation type="journal article" date="2020" name="mSystems">
        <title>Genome- and Community-Level Interaction Insights into Carbon Utilization and Element Cycling Functions of Hydrothermarchaeota in Hydrothermal Sediment.</title>
        <authorList>
            <person name="Zhou Z."/>
            <person name="Liu Y."/>
            <person name="Xu W."/>
            <person name="Pan J."/>
            <person name="Luo Z.H."/>
            <person name="Li M."/>
        </authorList>
    </citation>
    <scope>NUCLEOTIDE SEQUENCE [LARGE SCALE GENOMIC DNA]</scope>
    <source>
        <strain evidence="1">SpSt-613</strain>
    </source>
</reference>
<comment type="caution">
    <text evidence="1">The sequence shown here is derived from an EMBL/GenBank/DDBJ whole genome shotgun (WGS) entry which is preliminary data.</text>
</comment>
<organism evidence="1">
    <name type="scientific">Caldiarchaeum subterraneum</name>
    <dbReference type="NCBI Taxonomy" id="311458"/>
    <lineage>
        <taxon>Archaea</taxon>
        <taxon>Nitrososphaerota</taxon>
        <taxon>Candidatus Caldarchaeales</taxon>
        <taxon>Candidatus Caldarchaeaceae</taxon>
        <taxon>Candidatus Caldarchaeum</taxon>
    </lineage>
</organism>
<proteinExistence type="predicted"/>
<dbReference type="AlphaFoldDB" id="A0A7C4E1E2"/>
<gene>
    <name evidence="1" type="ORF">ENT82_02045</name>
</gene>
<accession>A0A7C4E1E2</accession>
<dbReference type="InterPro" id="IPR009927">
    <property type="entry name" value="DUF1464"/>
</dbReference>
<dbReference type="PIRSF" id="PIRSF009433">
    <property type="entry name" value="DUF1464"/>
    <property type="match status" value="1"/>
</dbReference>
<name>A0A7C4E1E2_CALS0</name>
<evidence type="ECO:0000313" key="1">
    <source>
        <dbReference type="EMBL" id="HGN89896.1"/>
    </source>
</evidence>
<dbReference type="SUPFAM" id="SSF53067">
    <property type="entry name" value="Actin-like ATPase domain"/>
    <property type="match status" value="1"/>
</dbReference>
<dbReference type="EMBL" id="DTAD01000023">
    <property type="protein sequence ID" value="HGN89896.1"/>
    <property type="molecule type" value="Genomic_DNA"/>
</dbReference>
<protein>
    <submittedName>
        <fullName evidence="1">DUF1464 domain-containing protein</fullName>
    </submittedName>
</protein>
<dbReference type="InterPro" id="IPR043129">
    <property type="entry name" value="ATPase_NBD"/>
</dbReference>
<dbReference type="Pfam" id="PF07318">
    <property type="entry name" value="DUF1464"/>
    <property type="match status" value="1"/>
</dbReference>
<sequence length="368" mass="39856">MRALGVDPGTGNFDILCIEDDVDHVVLDETIPSSTVAEKPQEVVELVLSARPDIVVGPSGYGLSFKKLSEIDEKDLALTTLERRSDYGAPVLSGVRSMLRMLREKNVNGCTLPGVIQLPTVPIHRKFNKIDMGTADKTCVTAYAVWDQSRVHGVRYDETCLICVEMGLGYNAAMAVENGKIVDGVGGTIFPGPGYLSIGLMDGELAYLLNGFSKRTLFEGGVSWIATGSKVEVEKFAAGLSTSYADAFRCFVEGVGKAVAMLAAVMDKTPREVILTGRLSRVESIREAVASWLQRRLGFKARRPLNVFAKRAKDVAMGAALIANGLGGGKYSELVENLEIRRARGSVLDYVRLSGFEVEKIIGELRSD</sequence>